<evidence type="ECO:0000256" key="4">
    <source>
        <dbReference type="ARBA" id="ARBA00016774"/>
    </source>
</evidence>
<dbReference type="InterPro" id="IPR014183">
    <property type="entry name" value="ADH_3"/>
</dbReference>
<evidence type="ECO:0000313" key="15">
    <source>
        <dbReference type="Proteomes" id="UP000751190"/>
    </source>
</evidence>
<dbReference type="PANTHER" id="PTHR43880">
    <property type="entry name" value="ALCOHOL DEHYDROGENASE"/>
    <property type="match status" value="1"/>
</dbReference>
<dbReference type="OrthoDB" id="417550at2759"/>
<sequence>MAVFTLALCAMFALRATGEPAKLRRPLATRLSTRRPASARALSRGTLPATEAAPYGVGTVTPGEPIKCRAAVAWGAKQPIKIEEVWVDPPKEGEVRVRVIANALCHTDMYTLDGEDPEGLFPCILGHEAGAVVVDVGPGVTSVAPGDRVIPCYTPECRRLDCIFCQSDKTNLCPRIRGTQGKGLMPDGTSRFRLASSDERLFHFMGCSTFSEFTVLAEISCAKISPAAPLEQVCLLGCGVATGWGAVWNTVKVEAGSTVAVFGLGAVGLAVVQAARIAGAREIFAIDVNAAKFDAARELGASVCINPRDLPDGTSIVAELQRRTSWGVDYTFDATGSTQVMRDALEAAHRGWGVSCVIGVAGAGKEIATRPFQLVTGRTWKGTAFGGWKSRTHVPQLVRRVLSGELPVHRYITHTFDGLEGTQAAIDALHSGDCLRAVVRYAPPPPPPPPAGLERAGGSVRLLSERRAAGGTQLRLSHESAACGCTMSFSIFLPSGTPPPSGWPSVCFLSGLTCTDENVVQKGGFQQHAARLGLAVLCPDTSPRGDGVAGCSTGDWALGEGASFYVDATRPPFSRTFRMESYLKDELLPLAARAFALDSARMGVSGFSMGGHGALTLFWRHPGLFKSASAFAPICNPTQGGWGRAAFAAYLGSVEAGKAHDACELVRAYSGPRPPVLVDQGAADEYLRTELMPAQLQRACAEAGYPLKLRTHAGYDHSFLFVASFIAEHLEHHAAQLAS</sequence>
<feature type="active site" description="Charge relay system" evidence="11">
    <location>
        <position position="608"/>
    </location>
</feature>
<dbReference type="GO" id="GO:0008270">
    <property type="term" value="F:zinc ion binding"/>
    <property type="evidence" value="ECO:0007669"/>
    <property type="project" value="InterPro"/>
</dbReference>
<comment type="caution">
    <text evidence="14">The sequence shown here is derived from an EMBL/GenBank/DDBJ whole genome shotgun (WGS) entry which is preliminary data.</text>
</comment>
<name>A0A8J5XKK2_DIALT</name>
<dbReference type="InterPro" id="IPR000801">
    <property type="entry name" value="Esterase-like"/>
</dbReference>
<dbReference type="Pfam" id="PF00107">
    <property type="entry name" value="ADH_zinc_N"/>
    <property type="match status" value="1"/>
</dbReference>
<dbReference type="InterPro" id="IPR013154">
    <property type="entry name" value="ADH-like_N"/>
</dbReference>
<keyword evidence="10" id="KW-0520">NAD</keyword>
<dbReference type="GO" id="GO:0052689">
    <property type="term" value="F:carboxylic ester hydrolase activity"/>
    <property type="evidence" value="ECO:0007669"/>
    <property type="project" value="UniProtKB-KW"/>
</dbReference>
<dbReference type="PANTHER" id="PTHR43880:SF12">
    <property type="entry name" value="ALCOHOL DEHYDROGENASE CLASS-3"/>
    <property type="match status" value="1"/>
</dbReference>
<evidence type="ECO:0000256" key="1">
    <source>
        <dbReference type="ARBA" id="ARBA00001947"/>
    </source>
</evidence>
<dbReference type="NCBIfam" id="TIGR02821">
    <property type="entry name" value="fghA_ester_D"/>
    <property type="match status" value="1"/>
</dbReference>
<dbReference type="SUPFAM" id="SSF51735">
    <property type="entry name" value="NAD(P)-binding Rossmann-fold domains"/>
    <property type="match status" value="1"/>
</dbReference>
<comment type="cofactor">
    <cofactor evidence="1">
        <name>Zn(2+)</name>
        <dbReference type="ChEBI" id="CHEBI:29105"/>
    </cofactor>
</comment>
<dbReference type="SUPFAM" id="SSF50129">
    <property type="entry name" value="GroES-like"/>
    <property type="match status" value="1"/>
</dbReference>
<proteinExistence type="inferred from homology"/>
<dbReference type="FunFam" id="3.40.50.720:FF:000003">
    <property type="entry name" value="S-(hydroxymethyl)glutathione dehydrogenase"/>
    <property type="match status" value="1"/>
</dbReference>
<dbReference type="Proteomes" id="UP000751190">
    <property type="component" value="Unassembled WGS sequence"/>
</dbReference>
<keyword evidence="8" id="KW-0862">Zinc</keyword>
<gene>
    <name evidence="14" type="ORF">KFE25_012079</name>
</gene>
<evidence type="ECO:0000256" key="10">
    <source>
        <dbReference type="ARBA" id="ARBA00023027"/>
    </source>
</evidence>
<keyword evidence="9" id="KW-0560">Oxidoreductase</keyword>
<feature type="domain" description="Enoyl reductase (ER)" evidence="13">
    <location>
        <begin position="75"/>
        <end position="439"/>
    </location>
</feature>
<feature type="active site" description="Charge relay system" evidence="11">
    <location>
        <position position="717"/>
    </location>
</feature>
<dbReference type="OMA" id="DCIFCQS"/>
<evidence type="ECO:0000256" key="7">
    <source>
        <dbReference type="ARBA" id="ARBA00022801"/>
    </source>
</evidence>
<dbReference type="CDD" id="cd08300">
    <property type="entry name" value="alcohol_DH_class_III"/>
    <property type="match status" value="1"/>
</dbReference>
<evidence type="ECO:0000256" key="8">
    <source>
        <dbReference type="ARBA" id="ARBA00022833"/>
    </source>
</evidence>
<feature type="active site" description="Charge relay system" evidence="11">
    <location>
        <position position="684"/>
    </location>
</feature>
<reference evidence="14" key="1">
    <citation type="submission" date="2021-05" db="EMBL/GenBank/DDBJ databases">
        <title>The genome of the haptophyte Pavlova lutheri (Diacronema luteri, Pavlovales) - a model for lipid biosynthesis in eukaryotic algae.</title>
        <authorList>
            <person name="Hulatt C.J."/>
            <person name="Posewitz M.C."/>
        </authorList>
    </citation>
    <scope>NUCLEOTIDE SEQUENCE</scope>
    <source>
        <strain evidence="14">NIVA-4/92</strain>
    </source>
</reference>
<dbReference type="InterPro" id="IPR011032">
    <property type="entry name" value="GroES-like_sf"/>
</dbReference>
<evidence type="ECO:0000256" key="9">
    <source>
        <dbReference type="ARBA" id="ARBA00023002"/>
    </source>
</evidence>
<dbReference type="Gene3D" id="3.40.50.720">
    <property type="entry name" value="NAD(P)-binding Rossmann-like Domain"/>
    <property type="match status" value="1"/>
</dbReference>
<keyword evidence="5" id="KW-0719">Serine esterase</keyword>
<evidence type="ECO:0000256" key="5">
    <source>
        <dbReference type="ARBA" id="ARBA00022487"/>
    </source>
</evidence>
<dbReference type="SMART" id="SM00829">
    <property type="entry name" value="PKS_ER"/>
    <property type="match status" value="1"/>
</dbReference>
<protein>
    <recommendedName>
        <fullName evidence="4">S-formylglutathione hydrolase</fullName>
        <ecNumber evidence="3">3.1.2.12</ecNumber>
    </recommendedName>
</protein>
<dbReference type="AlphaFoldDB" id="A0A8J5XKK2"/>
<dbReference type="GO" id="GO:0018738">
    <property type="term" value="F:S-formylglutathione hydrolase activity"/>
    <property type="evidence" value="ECO:0007669"/>
    <property type="project" value="UniProtKB-EC"/>
</dbReference>
<dbReference type="FunFam" id="3.90.180.10:FF:000067">
    <property type="entry name" value="alcohol dehydrogenase 1-like isoform X1"/>
    <property type="match status" value="1"/>
</dbReference>
<keyword evidence="15" id="KW-1185">Reference proteome</keyword>
<dbReference type="InterPro" id="IPR013149">
    <property type="entry name" value="ADH-like_C"/>
</dbReference>
<feature type="signal peptide" evidence="12">
    <location>
        <begin position="1"/>
        <end position="18"/>
    </location>
</feature>
<dbReference type="GO" id="GO:0046294">
    <property type="term" value="P:formaldehyde catabolic process"/>
    <property type="evidence" value="ECO:0007669"/>
    <property type="project" value="InterPro"/>
</dbReference>
<dbReference type="GO" id="GO:0005829">
    <property type="term" value="C:cytosol"/>
    <property type="evidence" value="ECO:0007669"/>
    <property type="project" value="TreeGrafter"/>
</dbReference>
<evidence type="ECO:0000313" key="14">
    <source>
        <dbReference type="EMBL" id="KAG8462259.1"/>
    </source>
</evidence>
<dbReference type="InterPro" id="IPR029058">
    <property type="entry name" value="AB_hydrolase_fold"/>
</dbReference>
<dbReference type="Gene3D" id="3.40.50.1820">
    <property type="entry name" value="alpha/beta hydrolase"/>
    <property type="match status" value="1"/>
</dbReference>
<evidence type="ECO:0000259" key="13">
    <source>
        <dbReference type="SMART" id="SM00829"/>
    </source>
</evidence>
<dbReference type="InterPro" id="IPR036291">
    <property type="entry name" value="NAD(P)-bd_dom_sf"/>
</dbReference>
<dbReference type="Pfam" id="PF08240">
    <property type="entry name" value="ADH_N"/>
    <property type="match status" value="1"/>
</dbReference>
<dbReference type="InterPro" id="IPR020843">
    <property type="entry name" value="ER"/>
</dbReference>
<keyword evidence="7" id="KW-0378">Hydrolase</keyword>
<evidence type="ECO:0000256" key="6">
    <source>
        <dbReference type="ARBA" id="ARBA00022723"/>
    </source>
</evidence>
<evidence type="ECO:0000256" key="3">
    <source>
        <dbReference type="ARBA" id="ARBA00012479"/>
    </source>
</evidence>
<dbReference type="GO" id="GO:0051903">
    <property type="term" value="F:S-(hydroxymethyl)glutathione dehydrogenase [NAD(P)+] activity"/>
    <property type="evidence" value="ECO:0007669"/>
    <property type="project" value="InterPro"/>
</dbReference>
<comment type="similarity">
    <text evidence="2">Belongs to the esterase D family.</text>
</comment>
<evidence type="ECO:0000256" key="12">
    <source>
        <dbReference type="SAM" id="SignalP"/>
    </source>
</evidence>
<evidence type="ECO:0000256" key="11">
    <source>
        <dbReference type="PIRSR" id="PIRSR614186-1"/>
    </source>
</evidence>
<dbReference type="EMBL" id="JAGTXO010000021">
    <property type="protein sequence ID" value="KAG8462259.1"/>
    <property type="molecule type" value="Genomic_DNA"/>
</dbReference>
<dbReference type="EC" id="3.1.2.12" evidence="3"/>
<dbReference type="InterPro" id="IPR014186">
    <property type="entry name" value="S-formylglutathione_hydrol"/>
</dbReference>
<dbReference type="Pfam" id="PF00756">
    <property type="entry name" value="Esterase"/>
    <property type="match status" value="1"/>
</dbReference>
<keyword evidence="12" id="KW-0732">Signal</keyword>
<keyword evidence="6" id="KW-0479">Metal-binding</keyword>
<feature type="chain" id="PRO_5035293374" description="S-formylglutathione hydrolase" evidence="12">
    <location>
        <begin position="19"/>
        <end position="739"/>
    </location>
</feature>
<accession>A0A8J5XKK2</accession>
<dbReference type="SUPFAM" id="SSF53474">
    <property type="entry name" value="alpha/beta-Hydrolases"/>
    <property type="match status" value="1"/>
</dbReference>
<organism evidence="14 15">
    <name type="scientific">Diacronema lutheri</name>
    <name type="common">Unicellular marine alga</name>
    <name type="synonym">Monochrysis lutheri</name>
    <dbReference type="NCBI Taxonomy" id="2081491"/>
    <lineage>
        <taxon>Eukaryota</taxon>
        <taxon>Haptista</taxon>
        <taxon>Haptophyta</taxon>
        <taxon>Pavlovophyceae</taxon>
        <taxon>Pavlovales</taxon>
        <taxon>Pavlovaceae</taxon>
        <taxon>Diacronema</taxon>
    </lineage>
</organism>
<evidence type="ECO:0000256" key="2">
    <source>
        <dbReference type="ARBA" id="ARBA00005622"/>
    </source>
</evidence>
<dbReference type="Gene3D" id="3.90.180.10">
    <property type="entry name" value="Medium-chain alcohol dehydrogenases, catalytic domain"/>
    <property type="match status" value="1"/>
</dbReference>